<dbReference type="KEGG" id="smaa:IT774_08005"/>
<dbReference type="EMBL" id="CP064795">
    <property type="protein sequence ID" value="QPG07034.1"/>
    <property type="molecule type" value="Genomic_DNA"/>
</dbReference>
<sequence length="115" mass="12566">MKKTIVFGGIGMAVILIGGQLVTQSAYDQNIAGQINYFKQQLANQDITLSHQPGERSVFSASDEVTVSLGENHSALDLLNPAGPLPLKPSMSVHYYPSILPVMHVSHRLVRQLNR</sequence>
<gene>
    <name evidence="1" type="ORF">IT774_08005</name>
</gene>
<dbReference type="Proteomes" id="UP000595095">
    <property type="component" value="Chromosome"/>
</dbReference>
<dbReference type="AlphaFoldDB" id="A0A7S9DZY9"/>
<dbReference type="RefSeq" id="WP_195812105.1">
    <property type="nucleotide sequence ID" value="NZ_CP064795.1"/>
</dbReference>
<name>A0A7S9DZY9_9ALTE</name>
<reference evidence="1 2" key="1">
    <citation type="submission" date="2020-11" db="EMBL/GenBank/DDBJ databases">
        <title>Complete genome sequence for Salinimonas sp. strain G2-b.</title>
        <authorList>
            <person name="Park S.-J."/>
        </authorList>
    </citation>
    <scope>NUCLEOTIDE SEQUENCE [LARGE SCALE GENOMIC DNA]</scope>
    <source>
        <strain evidence="1 2">G2-b</strain>
    </source>
</reference>
<protein>
    <submittedName>
        <fullName evidence="1">Uncharacterized protein</fullName>
    </submittedName>
</protein>
<evidence type="ECO:0000313" key="1">
    <source>
        <dbReference type="EMBL" id="QPG07034.1"/>
    </source>
</evidence>
<evidence type="ECO:0000313" key="2">
    <source>
        <dbReference type="Proteomes" id="UP000595095"/>
    </source>
</evidence>
<organism evidence="1 2">
    <name type="scientific">Salinimonas marina</name>
    <dbReference type="NCBI Taxonomy" id="2785918"/>
    <lineage>
        <taxon>Bacteria</taxon>
        <taxon>Pseudomonadati</taxon>
        <taxon>Pseudomonadota</taxon>
        <taxon>Gammaproteobacteria</taxon>
        <taxon>Alteromonadales</taxon>
        <taxon>Alteromonadaceae</taxon>
        <taxon>Alteromonas/Salinimonas group</taxon>
        <taxon>Salinimonas</taxon>
    </lineage>
</organism>
<proteinExistence type="predicted"/>
<accession>A0A7S9DZY9</accession>
<keyword evidence="2" id="KW-1185">Reference proteome</keyword>